<accession>A0A9P6C2S2</accession>
<gene>
    <name evidence="1" type="ORF">P691DRAFT_803191</name>
</gene>
<dbReference type="EMBL" id="MU151221">
    <property type="protein sequence ID" value="KAF9446965.1"/>
    <property type="molecule type" value="Genomic_DNA"/>
</dbReference>
<comment type="caution">
    <text evidence="1">The sequence shown here is derived from an EMBL/GenBank/DDBJ whole genome shotgun (WGS) entry which is preliminary data.</text>
</comment>
<evidence type="ECO:0008006" key="3">
    <source>
        <dbReference type="Google" id="ProtNLM"/>
    </source>
</evidence>
<name>A0A9P6C2S2_9AGAR</name>
<keyword evidence="2" id="KW-1185">Reference proteome</keyword>
<evidence type="ECO:0000313" key="2">
    <source>
        <dbReference type="Proteomes" id="UP000807342"/>
    </source>
</evidence>
<sequence length="429" mass="48431">MNSTTSVQQTSLTDLPPEILGEIFNAYVTTPSESFLWEEGTVTSTPTGDSPMILGQICSYWRYVVLGMPSLWASICVEYPTPDHIELIRMWLDRAGSCPLDLVLHDWMDSGNRGCSEGTEAILGMFIETSRSWRSIDFVIELRHGSILDSLEWGACPALESASVCARFWDRTVLGSFWAKIHQSPVLRQVNWYRMFKDRLPSHAPWAQLQQIKTSSALSDEDVVFILQACPELASLDIYYTNSTPPPSPTLIIHDQLNTLILHLISDSTPLFNYVSFPSLRTFHITNEGGFVPRVGETVGEPIEAFLRRSQCILTDLEILDFDYNLDFLQHLLYVPATRNLDHFDLSSVRQDCDAIAKHPAKCVRDAACTMENEEFIQPRKSQVLEVVDLECPGDKCGFTSWRPSLSWPFGDDGMTAFQSHLAQLHLDD</sequence>
<protein>
    <recommendedName>
        <fullName evidence="3">F-box domain-containing protein</fullName>
    </recommendedName>
</protein>
<dbReference type="OrthoDB" id="3217549at2759"/>
<reference evidence="1" key="1">
    <citation type="submission" date="2020-11" db="EMBL/GenBank/DDBJ databases">
        <authorList>
            <consortium name="DOE Joint Genome Institute"/>
            <person name="Ahrendt S."/>
            <person name="Riley R."/>
            <person name="Andreopoulos W."/>
            <person name="Labutti K."/>
            <person name="Pangilinan J."/>
            <person name="Ruiz-Duenas F.J."/>
            <person name="Barrasa J.M."/>
            <person name="Sanchez-Garcia M."/>
            <person name="Camarero S."/>
            <person name="Miyauchi S."/>
            <person name="Serrano A."/>
            <person name="Linde D."/>
            <person name="Babiker R."/>
            <person name="Drula E."/>
            <person name="Ayuso-Fernandez I."/>
            <person name="Pacheco R."/>
            <person name="Padilla G."/>
            <person name="Ferreira P."/>
            <person name="Barriuso J."/>
            <person name="Kellner H."/>
            <person name="Castanera R."/>
            <person name="Alfaro M."/>
            <person name="Ramirez L."/>
            <person name="Pisabarro A.G."/>
            <person name="Kuo A."/>
            <person name="Tritt A."/>
            <person name="Lipzen A."/>
            <person name="He G."/>
            <person name="Yan M."/>
            <person name="Ng V."/>
            <person name="Cullen D."/>
            <person name="Martin F."/>
            <person name="Rosso M.-N."/>
            <person name="Henrissat B."/>
            <person name="Hibbett D."/>
            <person name="Martinez A.T."/>
            <person name="Grigoriev I.V."/>
        </authorList>
    </citation>
    <scope>NUCLEOTIDE SEQUENCE</scope>
    <source>
        <strain evidence="1">MF-IS2</strain>
    </source>
</reference>
<dbReference type="SUPFAM" id="SSF52047">
    <property type="entry name" value="RNI-like"/>
    <property type="match status" value="1"/>
</dbReference>
<proteinExistence type="predicted"/>
<organism evidence="1 2">
    <name type="scientific">Macrolepiota fuliginosa MF-IS2</name>
    <dbReference type="NCBI Taxonomy" id="1400762"/>
    <lineage>
        <taxon>Eukaryota</taxon>
        <taxon>Fungi</taxon>
        <taxon>Dikarya</taxon>
        <taxon>Basidiomycota</taxon>
        <taxon>Agaricomycotina</taxon>
        <taxon>Agaricomycetes</taxon>
        <taxon>Agaricomycetidae</taxon>
        <taxon>Agaricales</taxon>
        <taxon>Agaricineae</taxon>
        <taxon>Agaricaceae</taxon>
        <taxon>Macrolepiota</taxon>
    </lineage>
</organism>
<dbReference type="Proteomes" id="UP000807342">
    <property type="component" value="Unassembled WGS sequence"/>
</dbReference>
<dbReference type="AlphaFoldDB" id="A0A9P6C2S2"/>
<evidence type="ECO:0000313" key="1">
    <source>
        <dbReference type="EMBL" id="KAF9446965.1"/>
    </source>
</evidence>